<proteinExistence type="predicted"/>
<dbReference type="VEuPathDB" id="FungiDB:VP01_1985g2"/>
<evidence type="ECO:0000256" key="1">
    <source>
        <dbReference type="SAM" id="MobiDB-lite"/>
    </source>
</evidence>
<organism evidence="2 3">
    <name type="scientific">Puccinia sorghi</name>
    <dbReference type="NCBI Taxonomy" id="27349"/>
    <lineage>
        <taxon>Eukaryota</taxon>
        <taxon>Fungi</taxon>
        <taxon>Dikarya</taxon>
        <taxon>Basidiomycota</taxon>
        <taxon>Pucciniomycotina</taxon>
        <taxon>Pucciniomycetes</taxon>
        <taxon>Pucciniales</taxon>
        <taxon>Pucciniaceae</taxon>
        <taxon>Puccinia</taxon>
    </lineage>
</organism>
<dbReference type="OrthoDB" id="10680231at2759"/>
<comment type="caution">
    <text evidence="2">The sequence shown here is derived from an EMBL/GenBank/DDBJ whole genome shotgun (WGS) entry which is preliminary data.</text>
</comment>
<sequence length="331" mass="37496">MFEDESSDTLRDGSKITISSSRKGLEDVNLLSVMGNVYWQGRNTISKREREKGNEGLCFEASQQVRSDLFEYPRIGSKIMRDFCWLLLSTDGLRGYCCASRKWKELKCVFAFDSRMSSSHWLSRCSSISQPHQCSKSGKQKASKGLVPLLQPQRKHTPTSGQQKTTTGVSRKSCSSTTTTSPGPPSEQAPPPSQSKEASECYKRHSRNRSRLETSRDGFSQQPQDPSRQQQGWEHQGETQPPTPLQELMNISSDLAKDSSFFLEIKLKELFNSFLAELSQKFEVCLVVPILFKKIMAHYNSSDKGVPSPNLRGDNQPQLMLHNSQEYRKIR</sequence>
<protein>
    <submittedName>
        <fullName evidence="2">Uncharacterized protein</fullName>
    </submittedName>
</protein>
<accession>A0A0L6VDH6</accession>
<feature type="region of interest" description="Disordered" evidence="1">
    <location>
        <begin position="133"/>
        <end position="246"/>
    </location>
</feature>
<dbReference type="EMBL" id="LAVV01006820">
    <property type="protein sequence ID" value="KNZ58165.1"/>
    <property type="molecule type" value="Genomic_DNA"/>
</dbReference>
<feature type="compositionally biased region" description="Polar residues" evidence="1">
    <location>
        <begin position="158"/>
        <end position="174"/>
    </location>
</feature>
<feature type="compositionally biased region" description="Low complexity" evidence="1">
    <location>
        <begin position="220"/>
        <end position="231"/>
    </location>
</feature>
<keyword evidence="3" id="KW-1185">Reference proteome</keyword>
<name>A0A0L6VDH6_9BASI</name>
<evidence type="ECO:0000313" key="2">
    <source>
        <dbReference type="EMBL" id="KNZ58165.1"/>
    </source>
</evidence>
<reference evidence="2 3" key="1">
    <citation type="submission" date="2015-08" db="EMBL/GenBank/DDBJ databases">
        <title>Next Generation Sequencing and Analysis of the Genome of Puccinia sorghi L Schw, the Causal Agent of Maize Common Rust.</title>
        <authorList>
            <person name="Rochi L."/>
            <person name="Burguener G."/>
            <person name="Darino M."/>
            <person name="Turjanski A."/>
            <person name="Kreff E."/>
            <person name="Dieguez M.J."/>
            <person name="Sacco F."/>
        </authorList>
    </citation>
    <scope>NUCLEOTIDE SEQUENCE [LARGE SCALE GENOMIC DNA]</scope>
    <source>
        <strain evidence="2 3">RO10H11247</strain>
    </source>
</reference>
<dbReference type="AlphaFoldDB" id="A0A0L6VDH6"/>
<gene>
    <name evidence="2" type="ORF">VP01_1985g2</name>
</gene>
<feature type="compositionally biased region" description="Pro residues" evidence="1">
    <location>
        <begin position="182"/>
        <end position="193"/>
    </location>
</feature>
<dbReference type="Proteomes" id="UP000037035">
    <property type="component" value="Unassembled WGS sequence"/>
</dbReference>
<evidence type="ECO:0000313" key="3">
    <source>
        <dbReference type="Proteomes" id="UP000037035"/>
    </source>
</evidence>